<accession>A0ABD3QQF7</accession>
<evidence type="ECO:0000256" key="1">
    <source>
        <dbReference type="SAM" id="MobiDB-lite"/>
    </source>
</evidence>
<keyword evidence="2" id="KW-1133">Transmembrane helix</keyword>
<sequence length="1310" mass="146179">MDTRSPRAALNLESDAEAQQPPGNVPSNTNGKRRRPKASRSTFLSFANSLMIGNSSHHGSLRSSDSGDVESGENESDSGQRRLRHVDSTSLNADMIDELGESDVDGSEQEGIRTMPHHRARSRAGSQSSVGSSNSDSQRSAQGSLNFLRLFTGHHASKEGNSDIPSTLETAATAAAARRQTRITAFRRYAVGDHVLISNHDLHDSPKLVNAKGFAEWDAAEATTSDERRGPYIYVLAKVKSVHFEEDAQYYTVTRLDNGEDQRADVEYMEPITNQRNIDAAKRALQKGRAHSNSCSTTHVKSRRSLAVKARLSRWMQQIRKAWKYLERKSKKQIDACLSGNKPYSFTCRFTGVNLLVICSIWLLYIDQLRSAFAPHSMDYELAVVSFIVWLILVLELLFELYIRPSDYFSLIKSEKAYIPSTARHITNFHVWTELIALGFFVPEFVCIFGSTPCGHSTSMSLSDSCIMALYGPGRLQAFYGHAFLCLMKLRLFGLVRHWEKMWVNNIFVRVKGKDGVWTVQRGKGLFIPQGRLHAGKENTEAIEEQLLIQAKAESEIAEHNTDAPNETTVVKRTETHTDDYHLTNASKIGTALLMTNAQRGLILIFLIGLQSMVSVVVKENGGTNQQLWTSVDLLQSNNLSTNTTDSESCDFFAETVEDWIAATLYEEPANGEKIIHLVDLVIKPVRCDFQLDPLGITGSAICGNRQLCTEFLSTKGCKEFCALWPFFDAEERWDYLENNFDVRPSMTISARSSGPGSYSLENGTVVETEFSVGAIFNERFSVENSLSVLRYDAGRLVLGPLRRMLMIVAAYSTNPLAPPPQKGSTHRSSDNPSDKLGTFETEQLINTVTKITDLLRKCWGVAGAGIISSNLARQEGGLTAYFNPTVPGKAVYALFAFVAIDNFKSYLHCLQGDIMILINDVAAILHEEVYRWGYEDKGQCNKNLGATFLMVYKIGAVSEVVENRKKAEQVIFSSGNAPAIRRRFTHHRTPSSTGRSASAHGSRRTVLHHSNSFSRSNVDNIDLSSLPGIQSFADRALLGLLKTFAGIHRDKTILTWNDDFRLGAGVRPVSVELFFGMDSGWAVEGAVGSSYKIDATYLSPHVNMASRMMSATKQYGVFLLLSQKVQGLLSVNAQNTLRHIDTVTVKGSTVQQKIFTYDMKVRNDFFLYSKTESQSDLDSERYSPLIWDNDQDLCVMRSHVSEEFLDAFNQGRDEYLSGRWKNAIELLKLADKLMFEEEVDEGYTYSSINENLRSLTNVLAPERRLSDSDECNQRLAMGDGPCQRLIAYMNEFGGEAPSNWAGYRPLTSK</sequence>
<feature type="region of interest" description="Disordered" evidence="1">
    <location>
        <begin position="1"/>
        <end position="141"/>
    </location>
</feature>
<name>A0ABD3QQF7_9STRA</name>
<dbReference type="EMBL" id="JABMIG020000024">
    <property type="protein sequence ID" value="KAL3801831.1"/>
    <property type="molecule type" value="Genomic_DNA"/>
</dbReference>
<dbReference type="Gene3D" id="3.30.70.1230">
    <property type="entry name" value="Nucleotide cyclase"/>
    <property type="match status" value="1"/>
</dbReference>
<feature type="compositionally biased region" description="Low complexity" evidence="1">
    <location>
        <begin position="55"/>
        <end position="66"/>
    </location>
</feature>
<feature type="compositionally biased region" description="Polar residues" evidence="1">
    <location>
        <begin position="21"/>
        <end position="30"/>
    </location>
</feature>
<proteinExistence type="predicted"/>
<keyword evidence="4" id="KW-1185">Reference proteome</keyword>
<gene>
    <name evidence="3" type="ORF">HJC23_001227</name>
</gene>
<feature type="transmembrane region" description="Helical" evidence="2">
    <location>
        <begin position="382"/>
        <end position="403"/>
    </location>
</feature>
<dbReference type="Proteomes" id="UP001516023">
    <property type="component" value="Unassembled WGS sequence"/>
</dbReference>
<dbReference type="PANTHER" id="PTHR43336:SF3">
    <property type="entry name" value="GUANYLATE CYCLASE DOMAIN-CONTAINING PROTEIN"/>
    <property type="match status" value="1"/>
</dbReference>
<feature type="region of interest" description="Disordered" evidence="1">
    <location>
        <begin position="818"/>
        <end position="837"/>
    </location>
</feature>
<evidence type="ECO:0000313" key="4">
    <source>
        <dbReference type="Proteomes" id="UP001516023"/>
    </source>
</evidence>
<protein>
    <recommendedName>
        <fullName evidence="5">Guanylate cyclase domain-containing protein</fullName>
    </recommendedName>
</protein>
<feature type="region of interest" description="Disordered" evidence="1">
    <location>
        <begin position="986"/>
        <end position="1005"/>
    </location>
</feature>
<keyword evidence="2" id="KW-0472">Membrane</keyword>
<evidence type="ECO:0000313" key="3">
    <source>
        <dbReference type="EMBL" id="KAL3801831.1"/>
    </source>
</evidence>
<dbReference type="PANTHER" id="PTHR43336">
    <property type="entry name" value="OXYGEN SENSOR HISTIDINE KINASE RESPONSE REGULATOR DEVS/DOSS"/>
    <property type="match status" value="1"/>
</dbReference>
<dbReference type="InterPro" id="IPR029787">
    <property type="entry name" value="Nucleotide_cyclase"/>
</dbReference>
<feature type="transmembrane region" description="Helical" evidence="2">
    <location>
        <begin position="346"/>
        <end position="366"/>
    </location>
</feature>
<evidence type="ECO:0000256" key="2">
    <source>
        <dbReference type="SAM" id="Phobius"/>
    </source>
</evidence>
<comment type="caution">
    <text evidence="3">The sequence shown here is derived from an EMBL/GenBank/DDBJ whole genome shotgun (WGS) entry which is preliminary data.</text>
</comment>
<feature type="compositionally biased region" description="Acidic residues" evidence="1">
    <location>
        <begin position="67"/>
        <end position="76"/>
    </location>
</feature>
<organism evidence="3 4">
    <name type="scientific">Cyclotella cryptica</name>
    <dbReference type="NCBI Taxonomy" id="29204"/>
    <lineage>
        <taxon>Eukaryota</taxon>
        <taxon>Sar</taxon>
        <taxon>Stramenopiles</taxon>
        <taxon>Ochrophyta</taxon>
        <taxon>Bacillariophyta</taxon>
        <taxon>Coscinodiscophyceae</taxon>
        <taxon>Thalassiosirophycidae</taxon>
        <taxon>Stephanodiscales</taxon>
        <taxon>Stephanodiscaceae</taxon>
        <taxon>Cyclotella</taxon>
    </lineage>
</organism>
<keyword evidence="2" id="KW-0812">Transmembrane</keyword>
<evidence type="ECO:0008006" key="5">
    <source>
        <dbReference type="Google" id="ProtNLM"/>
    </source>
</evidence>
<feature type="compositionally biased region" description="Low complexity" evidence="1">
    <location>
        <begin position="123"/>
        <end position="140"/>
    </location>
</feature>
<dbReference type="SUPFAM" id="SSF55073">
    <property type="entry name" value="Nucleotide cyclase"/>
    <property type="match status" value="1"/>
</dbReference>
<feature type="compositionally biased region" description="Polar residues" evidence="1">
    <location>
        <begin position="39"/>
        <end position="54"/>
    </location>
</feature>
<feature type="compositionally biased region" description="Acidic residues" evidence="1">
    <location>
        <begin position="95"/>
        <end position="108"/>
    </location>
</feature>
<reference evidence="3 4" key="1">
    <citation type="journal article" date="2020" name="G3 (Bethesda)">
        <title>Improved Reference Genome for Cyclotella cryptica CCMP332, a Model for Cell Wall Morphogenesis, Salinity Adaptation, and Lipid Production in Diatoms (Bacillariophyta).</title>
        <authorList>
            <person name="Roberts W.R."/>
            <person name="Downey K.M."/>
            <person name="Ruck E.C."/>
            <person name="Traller J.C."/>
            <person name="Alverson A.J."/>
        </authorList>
    </citation>
    <scope>NUCLEOTIDE SEQUENCE [LARGE SCALE GENOMIC DNA]</scope>
    <source>
        <strain evidence="3 4">CCMP332</strain>
    </source>
</reference>